<evidence type="ECO:0000259" key="4">
    <source>
        <dbReference type="PROSITE" id="PS01031"/>
    </source>
</evidence>
<protein>
    <recommendedName>
        <fullName evidence="4">SHSP domain-containing protein</fullName>
    </recommendedName>
</protein>
<evidence type="ECO:0000256" key="3">
    <source>
        <dbReference type="SAM" id="MobiDB-lite"/>
    </source>
</evidence>
<dbReference type="Proteomes" id="UP001438707">
    <property type="component" value="Unassembled WGS sequence"/>
</dbReference>
<dbReference type="InterPro" id="IPR024420">
    <property type="entry name" value="TRAPP_III_complex_Trs85"/>
</dbReference>
<evidence type="ECO:0000256" key="1">
    <source>
        <dbReference type="PROSITE-ProRule" id="PRU00285"/>
    </source>
</evidence>
<feature type="region of interest" description="Disordered" evidence="3">
    <location>
        <begin position="246"/>
        <end position="266"/>
    </location>
</feature>
<feature type="domain" description="SHSP" evidence="4">
    <location>
        <begin position="1267"/>
        <end position="1387"/>
    </location>
</feature>
<dbReference type="PANTHER" id="PTHR12975:SF6">
    <property type="entry name" value="TRAFFICKING PROTEIN PARTICLE COMPLEX SUBUNIT 8"/>
    <property type="match status" value="1"/>
</dbReference>
<dbReference type="Pfam" id="PF12739">
    <property type="entry name" value="TRAPPC-Trs85"/>
    <property type="match status" value="1"/>
</dbReference>
<dbReference type="Gene3D" id="2.60.40.790">
    <property type="match status" value="1"/>
</dbReference>
<keyword evidence="6" id="KW-1185">Reference proteome</keyword>
<reference evidence="5 6" key="1">
    <citation type="journal article" date="2024" name="Nat. Commun.">
        <title>Phylogenomics reveals the evolutionary origins of lichenization in chlorophyte algae.</title>
        <authorList>
            <person name="Puginier C."/>
            <person name="Libourel C."/>
            <person name="Otte J."/>
            <person name="Skaloud P."/>
            <person name="Haon M."/>
            <person name="Grisel S."/>
            <person name="Petersen M."/>
            <person name="Berrin J.G."/>
            <person name="Delaux P.M."/>
            <person name="Dal Grande F."/>
            <person name="Keller J."/>
        </authorList>
    </citation>
    <scope>NUCLEOTIDE SEQUENCE [LARGE SCALE GENOMIC DNA]</scope>
    <source>
        <strain evidence="5 6">SAG 2145</strain>
    </source>
</reference>
<feature type="region of interest" description="Disordered" evidence="3">
    <location>
        <begin position="1007"/>
        <end position="1041"/>
    </location>
</feature>
<comment type="similarity">
    <text evidence="1 2">Belongs to the small heat shock protein (HSP20) family.</text>
</comment>
<comment type="caution">
    <text evidence="5">The sequence shown here is derived from an EMBL/GenBank/DDBJ whole genome shotgun (WGS) entry which is preliminary data.</text>
</comment>
<dbReference type="InterPro" id="IPR058541">
    <property type="entry name" value="Ig_TPPC8_1st"/>
</dbReference>
<name>A0AAW1RHA3_9CHLO</name>
<dbReference type="SUPFAM" id="SSF49764">
    <property type="entry name" value="HSP20-like chaperones"/>
    <property type="match status" value="1"/>
</dbReference>
<dbReference type="Pfam" id="PF00011">
    <property type="entry name" value="HSP20"/>
    <property type="match status" value="1"/>
</dbReference>
<dbReference type="EMBL" id="JALJOS010000011">
    <property type="protein sequence ID" value="KAK9833050.1"/>
    <property type="molecule type" value="Genomic_DNA"/>
</dbReference>
<accession>A0AAW1RHA3</accession>
<feature type="compositionally biased region" description="Low complexity" evidence="3">
    <location>
        <begin position="1007"/>
        <end position="1031"/>
    </location>
</feature>
<dbReference type="InterPro" id="IPR002068">
    <property type="entry name" value="A-crystallin/Hsp20_dom"/>
</dbReference>
<feature type="region of interest" description="Disordered" evidence="3">
    <location>
        <begin position="1097"/>
        <end position="1157"/>
    </location>
</feature>
<dbReference type="InterPro" id="IPR008978">
    <property type="entry name" value="HSP20-like_chaperone"/>
</dbReference>
<evidence type="ECO:0000313" key="5">
    <source>
        <dbReference type="EMBL" id="KAK9833050.1"/>
    </source>
</evidence>
<dbReference type="GO" id="GO:1990072">
    <property type="term" value="C:TRAPPIII protein complex"/>
    <property type="evidence" value="ECO:0007669"/>
    <property type="project" value="TreeGrafter"/>
</dbReference>
<feature type="compositionally biased region" description="Low complexity" evidence="3">
    <location>
        <begin position="1142"/>
        <end position="1154"/>
    </location>
</feature>
<evidence type="ECO:0000256" key="2">
    <source>
        <dbReference type="RuleBase" id="RU003616"/>
    </source>
</evidence>
<sequence length="1387" mass="151518">MEFRTQTLEAISPVVMVVASPEAEAICQSQNGLTVTDLLRPYGFFHHLSVPVRTVGEHSYRIKELRLRFYEASAIYQPAPKVAEDHLCAVLSNAATDVSHAPDLLAALKKGEVPDALPWFKHYREEYMRMLRFSEHETFDHPVACLLVLSASEPNVVQAAEEMFQTMTLPPALRDSSSQATLLRHHVLLADDRPQPATSPDEKLPEGKLAEMKEGLGDAACSLVRINSGDKDKRSGLAGLWHSQIRSPVEGGGAGEPASKPAMPEQGYGAALSVSDVDGLKRSLEDFAVRALIPHLEMRVRNLSQQVALTRKGFKNQIKTLLWRNRSATSAAILSSATSNGADVPATPLRTPRATTTGVFSGLSGSQAQLRQLADTAFLVQDFQTAASTLRTLAVDYRSEGLWHSYASVQELLGLASFMIGASMQEVMTHFKEAFHRFSPQERDPSRDGIRYATRSMLLLAQYASLHGQWSEAHQGLMRAHLQEEDGRAAVLLEQAALCLLHKQPPNLRRFSFHFVLAGLRYNSCNLRNLGRHAYRQVVWLYEGRHWAFIEEHLHDVLGKQSKAAGDLHGAVRHFLAMLPCPRSSPSWQSFYLRQFLDAATQLAANSPEELGPLDLPLPAVNIRNPQVFYDNQTCHANGAARAVPAAYWRRLESLLLPGGDAGQNWLDSGSKTNLASLHNEVCVAGEAVTVAVQLSNPLGIPLVISRLSILAQLQQPEEQEGADGSILAEEVEVTLAAGEAREVRLQLRPLVPGTLTLRGITWTLSDIARGERLFKLKAASGRRATRDQSRQAKLVFKVIPSAPLLQVELLGLPRTVAEGALVEGQLRLSSRGGSVSGIRMLSAEPDLLLDPSAQPDGVHEASAAAARDQTAQAESTASIGLPQANVPCKGQAFMSSWGPDFCVDGQSGPCSWPMRFHPRQPGRCLLHLLWYFEPRAGEDLRFRMLRMVHEVEVLPSLCCQAQLIPAPDDLQSYLLRLQVDSRQEAESTQLEELVCRSPGWKLEPLASAASPSLSDPAASAHSPPSSANSSTEVHGAHSSLLQQSPDCSIAQLQQPLPAKLQALLYFRLHPPLHPTPDQSKPDLGQQADAAARFHLQGQQMRHAKAQAVFEKQQAGQPKSKHKPQQDPVGAEQKQHASGSTPPAAAAAAIAPDPSQRWAGGAPDLSLHWHLSSQHLHGCHHLYKCWPKGEAGVQMLLKGPAQVQHDFAAQPLCRVRLQLSLRNFLSGDVTAEATFGAAASDAARASWSTPGPASSDLPACHSHVWSGRKRAHIDTLPSGAINHKTTEVLLSSEGMHNLQDYQVKVKDGLLLISGTRGLNDAFPDFTGKRQQLRQERQEFNFHREIRLPADASTASGHVHAKVVEGVLEVTVDKVWGPQASDRVDVQF</sequence>
<proteinExistence type="inferred from homology"/>
<evidence type="ECO:0000313" key="6">
    <source>
        <dbReference type="Proteomes" id="UP001438707"/>
    </source>
</evidence>
<organism evidence="5 6">
    <name type="scientific">Apatococcus lobatus</name>
    <dbReference type="NCBI Taxonomy" id="904363"/>
    <lineage>
        <taxon>Eukaryota</taxon>
        <taxon>Viridiplantae</taxon>
        <taxon>Chlorophyta</taxon>
        <taxon>core chlorophytes</taxon>
        <taxon>Trebouxiophyceae</taxon>
        <taxon>Chlorellales</taxon>
        <taxon>Chlorellaceae</taxon>
        <taxon>Apatococcus</taxon>
    </lineage>
</organism>
<dbReference type="PANTHER" id="PTHR12975">
    <property type="entry name" value="TRANSPORT PROTEIN TRAPP"/>
    <property type="match status" value="1"/>
</dbReference>
<dbReference type="CDD" id="cd06464">
    <property type="entry name" value="ACD_sHsps-like"/>
    <property type="match status" value="1"/>
</dbReference>
<dbReference type="PROSITE" id="PS01031">
    <property type="entry name" value="SHSP"/>
    <property type="match status" value="1"/>
</dbReference>
<gene>
    <name evidence="5" type="ORF">WJX74_005623</name>
</gene>
<dbReference type="Pfam" id="PF24545">
    <property type="entry name" value="Ig_TPPC8_1st"/>
    <property type="match status" value="1"/>
</dbReference>